<dbReference type="Gene3D" id="3.40.630.10">
    <property type="entry name" value="Zn peptidases"/>
    <property type="match status" value="1"/>
</dbReference>
<sequence length="246" mass="25473">MQATFTHCALAAGLLALAATSPALAQSTAPDGPTKVKTKHKRGQALMEAAATSAPPAAATDYSLPYAASITPAGLKTDLDVLASDAYEGRETGKKGQKMAADYLAKAFAADGLTGPIAGSDNPYLQHFDLIRMTLDAPASVLKVGPKTYQGNQDFCATVNETFAAPVILKPVFVGYGIKEEKYSDFATAADYTGKDVVFLLGEPLNAKGQSLLSADGKPSPYATADLAGLYARQAALARSGPVPTR</sequence>
<accession>A0A1G1TMY3</accession>
<dbReference type="EMBL" id="MDZA01000006">
    <property type="protein sequence ID" value="OGX92221.1"/>
    <property type="molecule type" value="Genomic_DNA"/>
</dbReference>
<keyword evidence="1" id="KW-0732">Signal</keyword>
<feature type="signal peptide" evidence="1">
    <location>
        <begin position="1"/>
        <end position="25"/>
    </location>
</feature>
<keyword evidence="3" id="KW-1185">Reference proteome</keyword>
<protein>
    <submittedName>
        <fullName evidence="2">Uncharacterized protein</fullName>
    </submittedName>
</protein>
<dbReference type="RefSeq" id="WP_070739196.1">
    <property type="nucleotide sequence ID" value="NZ_MDZA01000006.1"/>
</dbReference>
<proteinExistence type="predicted"/>
<evidence type="ECO:0000313" key="2">
    <source>
        <dbReference type="EMBL" id="OGX92221.1"/>
    </source>
</evidence>
<feature type="chain" id="PRO_5009579770" evidence="1">
    <location>
        <begin position="26"/>
        <end position="246"/>
    </location>
</feature>
<evidence type="ECO:0000313" key="3">
    <source>
        <dbReference type="Proteomes" id="UP000177506"/>
    </source>
</evidence>
<evidence type="ECO:0000256" key="1">
    <source>
        <dbReference type="SAM" id="SignalP"/>
    </source>
</evidence>
<dbReference type="Gene3D" id="3.50.30.30">
    <property type="match status" value="1"/>
</dbReference>
<dbReference type="AlphaFoldDB" id="A0A1G1TMY3"/>
<dbReference type="OrthoDB" id="844214at2"/>
<dbReference type="Proteomes" id="UP000177506">
    <property type="component" value="Unassembled WGS sequence"/>
</dbReference>
<comment type="caution">
    <text evidence="2">The sequence shown here is derived from an EMBL/GenBank/DDBJ whole genome shotgun (WGS) entry which is preliminary data.</text>
</comment>
<gene>
    <name evidence="2" type="ORF">BEN49_16760</name>
</gene>
<organism evidence="2 3">
    <name type="scientific">Hymenobacter coccineus</name>
    <dbReference type="NCBI Taxonomy" id="1908235"/>
    <lineage>
        <taxon>Bacteria</taxon>
        <taxon>Pseudomonadati</taxon>
        <taxon>Bacteroidota</taxon>
        <taxon>Cytophagia</taxon>
        <taxon>Cytophagales</taxon>
        <taxon>Hymenobacteraceae</taxon>
        <taxon>Hymenobacter</taxon>
    </lineage>
</organism>
<name>A0A1G1TMY3_9BACT</name>
<reference evidence="2 3" key="1">
    <citation type="submission" date="2016-08" db="EMBL/GenBank/DDBJ databases">
        <title>Hymenobacter coccineus sp. nov., Hymenobacter lapidarius sp. nov. and Hymenobacter glacialis sp. nov., isolated from Antarctic soil.</title>
        <authorList>
            <person name="Sedlacek I."/>
            <person name="Kralova S."/>
            <person name="Kyrova K."/>
            <person name="Maslanova I."/>
            <person name="Stankova E."/>
            <person name="Vrbovska V."/>
            <person name="Nemec M."/>
            <person name="Bartak M."/>
            <person name="Svec P."/>
            <person name="Busse H.-J."/>
            <person name="Pantucek R."/>
        </authorList>
    </citation>
    <scope>NUCLEOTIDE SEQUENCE [LARGE SCALE GENOMIC DNA]</scope>
    <source>
        <strain evidence="2 3">CCM 8649</strain>
    </source>
</reference>